<dbReference type="Proteomes" id="UP000319280">
    <property type="component" value="Unassembled WGS sequence"/>
</dbReference>
<gene>
    <name evidence="2" type="ORF">FH966_02695</name>
</gene>
<evidence type="ECO:0000313" key="3">
    <source>
        <dbReference type="Proteomes" id="UP000319280"/>
    </source>
</evidence>
<reference evidence="2 3" key="1">
    <citation type="submission" date="2019-07" db="EMBL/GenBank/DDBJ databases">
        <title>Genomic analysis of Lentibacillus sp. NKC851-2.</title>
        <authorList>
            <person name="Oh Y.J."/>
        </authorList>
    </citation>
    <scope>NUCLEOTIDE SEQUENCE [LARGE SCALE GENOMIC DNA]</scope>
    <source>
        <strain evidence="2 3">NKC851-2</strain>
    </source>
</reference>
<name>A0A549YFP3_9BACI</name>
<comment type="caution">
    <text evidence="2">The sequence shown here is derived from an EMBL/GenBank/DDBJ whole genome shotgun (WGS) entry which is preliminary data.</text>
</comment>
<sequence length="821" mass="88153">MAKPINVMSKTALAAAFTATAMVPVQTAFADEAQDQAQAELSGVVFDVNGESIVLSYQQFLDASFDIDGGEDTELANLVKDENGNIGTPDAVKVGNDYFDISNWVDANFDNEGESPEVIAQELADSYTPLTEEETSDYSDYGEEINVESVSAINTTGVTLTLEELSEDEFDATVSVVDPNGNEVAVESLDLSAGDTEVVFSFEESYDSFDDIPAGTWTINGTEYDFSEQLAVRTVRNADGGSQLELLEALQSDYFTDVDSELIAAYDGADFSQVQSVEDVQEIINQVNEDSVEDQAVKAVNDAENQIELLTALEDGGFARVNPDWIADYASYDNSNLGGGSNDAYTEATTPEEVQNIVDSVNLDAIDDNAGSGVLVDAEDSLDSADINKAESLINKYVEDDEEGQPAVKQPLLDRVEIHKAVIAVNEATTNNTLQSRLDTLAEVVDDASTFDIETVNDVLLEEYRAGIEDPTSVDSNNATETLTPANIQQVIDHVNAAELATAVSNIETNFGDGTGSTYDSSDEDDQKSALKELNRLADVSSDFDKEDIDKELIADYIDDIQTDIGKGSDGEVDWTSSATDSAKAGAISTIVNDANDSVVTDAIDEVTTAADADALLEALKDKNLDLQNVVDTNKDAYYNSPVNKNDASYFTKVTTTEEAQKVVDAVNAFVNANGATSATQMNSSINSFVAIISDSFFDVAEASDYINLSSAAKLEVSEIVFNEKDGEYADAMELAVAINNAVTAYDDFLNGASGVNNATTISEMNTALNNEDVFPEFFELSAAEKVEKAEAVFNKLQELQALENTSSFETLAEIKEAAEL</sequence>
<dbReference type="RefSeq" id="WP_142789979.1">
    <property type="nucleotide sequence ID" value="NZ_VJMZ01000001.1"/>
</dbReference>
<keyword evidence="3" id="KW-1185">Reference proteome</keyword>
<evidence type="ECO:0000313" key="2">
    <source>
        <dbReference type="EMBL" id="TRM10710.1"/>
    </source>
</evidence>
<organism evidence="2 3">
    <name type="scientific">Lentibacillus cibarius</name>
    <dbReference type="NCBI Taxonomy" id="2583219"/>
    <lineage>
        <taxon>Bacteria</taxon>
        <taxon>Bacillati</taxon>
        <taxon>Bacillota</taxon>
        <taxon>Bacilli</taxon>
        <taxon>Bacillales</taxon>
        <taxon>Bacillaceae</taxon>
        <taxon>Lentibacillus</taxon>
    </lineage>
</organism>
<protein>
    <submittedName>
        <fullName evidence="2">Uncharacterized protein</fullName>
    </submittedName>
</protein>
<feature type="signal peptide" evidence="1">
    <location>
        <begin position="1"/>
        <end position="30"/>
    </location>
</feature>
<proteinExistence type="predicted"/>
<dbReference type="EMBL" id="VJMZ01000001">
    <property type="protein sequence ID" value="TRM10710.1"/>
    <property type="molecule type" value="Genomic_DNA"/>
</dbReference>
<accession>A0A549YFP3</accession>
<keyword evidence="1" id="KW-0732">Signal</keyword>
<feature type="chain" id="PRO_5022107213" evidence="1">
    <location>
        <begin position="31"/>
        <end position="821"/>
    </location>
</feature>
<dbReference type="AlphaFoldDB" id="A0A549YFP3"/>
<evidence type="ECO:0000256" key="1">
    <source>
        <dbReference type="SAM" id="SignalP"/>
    </source>
</evidence>